<name>A0AAU9JYH5_9CILI</name>
<accession>A0AAU9JYH5</accession>
<reference evidence="1" key="1">
    <citation type="submission" date="2021-09" db="EMBL/GenBank/DDBJ databases">
        <authorList>
            <consortium name="AG Swart"/>
            <person name="Singh M."/>
            <person name="Singh A."/>
            <person name="Seah K."/>
            <person name="Emmerich C."/>
        </authorList>
    </citation>
    <scope>NUCLEOTIDE SEQUENCE</scope>
    <source>
        <strain evidence="1">ATCC30299</strain>
    </source>
</reference>
<proteinExistence type="predicted"/>
<dbReference type="EMBL" id="CAJZBQ010000050">
    <property type="protein sequence ID" value="CAG9329960.1"/>
    <property type="molecule type" value="Genomic_DNA"/>
</dbReference>
<comment type="caution">
    <text evidence="1">The sequence shown here is derived from an EMBL/GenBank/DDBJ whole genome shotgun (WGS) entry which is preliminary data.</text>
</comment>
<evidence type="ECO:0000313" key="2">
    <source>
        <dbReference type="Proteomes" id="UP001162131"/>
    </source>
</evidence>
<gene>
    <name evidence="1" type="ORF">BSTOLATCC_MIC50076</name>
</gene>
<dbReference type="AlphaFoldDB" id="A0AAU9JYH5"/>
<keyword evidence="2" id="KW-1185">Reference proteome</keyword>
<evidence type="ECO:0000313" key="1">
    <source>
        <dbReference type="EMBL" id="CAG9329960.1"/>
    </source>
</evidence>
<protein>
    <submittedName>
        <fullName evidence="1">Uncharacterized protein</fullName>
    </submittedName>
</protein>
<sequence length="179" mass="20938">MDENLLKENHLKLFGASTNQSLSTCQENNVSISNPITDLIKGQLESLLNKIQKINSKISCLDAQNKLKHHYCFTLPLYDYIIPCYQEIEKWAKEVENELNLTLFIYQSEDMSKSLYDSNIEIQNYFAIYCSFCQEFLKKSIDIKTKFAQELEKEFDIYKSNFITLLIEKAAKQGFLFII</sequence>
<organism evidence="1 2">
    <name type="scientific">Blepharisma stoltei</name>
    <dbReference type="NCBI Taxonomy" id="1481888"/>
    <lineage>
        <taxon>Eukaryota</taxon>
        <taxon>Sar</taxon>
        <taxon>Alveolata</taxon>
        <taxon>Ciliophora</taxon>
        <taxon>Postciliodesmatophora</taxon>
        <taxon>Heterotrichea</taxon>
        <taxon>Heterotrichida</taxon>
        <taxon>Blepharismidae</taxon>
        <taxon>Blepharisma</taxon>
    </lineage>
</organism>
<dbReference type="Proteomes" id="UP001162131">
    <property type="component" value="Unassembled WGS sequence"/>
</dbReference>